<keyword evidence="3" id="KW-1185">Reference proteome</keyword>
<evidence type="ECO:0000313" key="2">
    <source>
        <dbReference type="EMBL" id="CEP02544.1"/>
    </source>
</evidence>
<proteinExistence type="predicted"/>
<evidence type="ECO:0000256" key="1">
    <source>
        <dbReference type="SAM" id="MobiDB-lite"/>
    </source>
</evidence>
<protein>
    <submittedName>
        <fullName evidence="2">Uncharacterized protein</fullName>
    </submittedName>
</protein>
<feature type="region of interest" description="Disordered" evidence="1">
    <location>
        <begin position="81"/>
        <end position="103"/>
    </location>
</feature>
<sequence length="343" mass="38668">MDRWGIDDHDEEEEERVPLGQSLRGYLALIADLPSDTPAKANDEEEDGDRAASLRLRRSMAESVEGAMREPDTALWVVDGVASDNDNDPVADPGPSSPPRARESAIAVEAHPTLMQLERDEVRSDGPRIYEWGSIRHVEVIHRQGLHSPALTVVLESGQRPFYKVFVSGNDDLPCLCIRRKSRASKFRLSVDQNVLRKRRNPNYVGKVSFRKPDPDNWIFTVSLETRMPVALITITSRYGKHHVKVVLLNQYLNWHETGATGLGNVNVMTGFINNYLSPVLVLRVEQSNRSVLEIRRFDETQSRSNELVVRFDYPLTVFLSTAITTMVDAHLRSRTNTVLSAA</sequence>
<dbReference type="EMBL" id="CDSF01000131">
    <property type="protein sequence ID" value="CEP02544.1"/>
    <property type="molecule type" value="Genomic_DNA"/>
</dbReference>
<name>A0A0G4J572_PLABS</name>
<feature type="region of interest" description="Disordered" evidence="1">
    <location>
        <begin position="1"/>
        <end position="21"/>
    </location>
</feature>
<evidence type="ECO:0000313" key="3">
    <source>
        <dbReference type="Proteomes" id="UP000039324"/>
    </source>
</evidence>
<reference evidence="2 3" key="1">
    <citation type="submission" date="2015-02" db="EMBL/GenBank/DDBJ databases">
        <authorList>
            <person name="Chooi Y.-H."/>
        </authorList>
    </citation>
    <scope>NUCLEOTIDE SEQUENCE [LARGE SCALE GENOMIC DNA]</scope>
    <source>
        <strain evidence="2">E3</strain>
    </source>
</reference>
<dbReference type="Proteomes" id="UP000039324">
    <property type="component" value="Unassembled WGS sequence"/>
</dbReference>
<dbReference type="AlphaFoldDB" id="A0A0G4J572"/>
<gene>
    <name evidence="2" type="ORF">PBRA_009128</name>
</gene>
<feature type="region of interest" description="Disordered" evidence="1">
    <location>
        <begin position="34"/>
        <end position="54"/>
    </location>
</feature>
<organism evidence="2 3">
    <name type="scientific">Plasmodiophora brassicae</name>
    <name type="common">Clubroot disease agent</name>
    <dbReference type="NCBI Taxonomy" id="37360"/>
    <lineage>
        <taxon>Eukaryota</taxon>
        <taxon>Sar</taxon>
        <taxon>Rhizaria</taxon>
        <taxon>Endomyxa</taxon>
        <taxon>Phytomyxea</taxon>
        <taxon>Plasmodiophorida</taxon>
        <taxon>Plasmodiophoridae</taxon>
        <taxon>Plasmodiophora</taxon>
    </lineage>
</organism>
<accession>A0A0G4J572</accession>